<keyword evidence="4" id="KW-0732">Signal</keyword>
<feature type="domain" description="AlgX/AlgJ SGNH hydrolase-like" evidence="7">
    <location>
        <begin position="10"/>
        <end position="152"/>
    </location>
</feature>
<evidence type="ECO:0000256" key="2">
    <source>
        <dbReference type="ARBA" id="ARBA00005182"/>
    </source>
</evidence>
<comment type="caution">
    <text evidence="8">The sequence shown here is derived from an EMBL/GenBank/DDBJ whole genome shotgun (WGS) entry which is preliminary data.</text>
</comment>
<dbReference type="InterPro" id="IPR011990">
    <property type="entry name" value="TPR-like_helical_dom_sf"/>
</dbReference>
<dbReference type="RefSeq" id="WP_238282473.1">
    <property type="nucleotide sequence ID" value="NZ_BPQL01000175.1"/>
</dbReference>
<evidence type="ECO:0000256" key="6">
    <source>
        <dbReference type="ARBA" id="ARBA00022841"/>
    </source>
</evidence>
<keyword evidence="9" id="KW-1185">Reference proteome</keyword>
<evidence type="ECO:0000256" key="3">
    <source>
        <dbReference type="ARBA" id="ARBA00022679"/>
    </source>
</evidence>
<keyword evidence="3" id="KW-0808">Transferase</keyword>
<gene>
    <name evidence="8" type="ORF">ABID43_004600</name>
</gene>
<comment type="subcellular location">
    <subcellularLocation>
        <location evidence="1">Periplasm</location>
    </subcellularLocation>
</comment>
<proteinExistence type="predicted"/>
<evidence type="ECO:0000256" key="4">
    <source>
        <dbReference type="ARBA" id="ARBA00022729"/>
    </source>
</evidence>
<evidence type="ECO:0000259" key="7">
    <source>
        <dbReference type="Pfam" id="PF16822"/>
    </source>
</evidence>
<evidence type="ECO:0000313" key="9">
    <source>
        <dbReference type="Proteomes" id="UP001549145"/>
    </source>
</evidence>
<sequence length="461" mass="50730">MLAGSNLSLLEGRNGWLFLERYDDAQPLQSGADLSAWSQTMLPQLRAVFRARHERLAERGIGFLVVVAPEKASVHGELLPPGIAQDLPTASERLTAALGADGIRAVDALALLTGAKGPVPLYYDVDTHWTSFAAYRVYRALVAAAPAHLGLTPIGPDCVWYRDKPSFGDLGVHMRPERKGVMQQAEVAGSDVASVIETFDDRECAFQRYTCATGRGRALVVRDSFTTFLAPFLSRTFAETTFVAPSNALPDDLVEDLAPDLVIVQVAERALFYPPDAFVDWSIRTWRQTYLESEAEHPARKHNRQARQALKQGQWAEALAAAEAARARDPEGRFIHNLAEARLRTGDLAGALTACEAFARPKDRLLQTLAAYALWGLAQRDEAIARLKQALAMQPRNARLHFQCGEWLMEQRRPAEAQTHLQAALEGAPAHSASWYHLGMAHHALGVFPAAEEAFRRSGII</sequence>
<evidence type="ECO:0000313" key="8">
    <source>
        <dbReference type="EMBL" id="MET3695035.1"/>
    </source>
</evidence>
<dbReference type="SMART" id="SM00028">
    <property type="entry name" value="TPR"/>
    <property type="match status" value="3"/>
</dbReference>
<keyword evidence="6" id="KW-0016">Alginate biosynthesis</keyword>
<evidence type="ECO:0000256" key="1">
    <source>
        <dbReference type="ARBA" id="ARBA00004418"/>
    </source>
</evidence>
<organism evidence="8 9">
    <name type="scientific">Methylobacterium goesingense</name>
    <dbReference type="NCBI Taxonomy" id="243690"/>
    <lineage>
        <taxon>Bacteria</taxon>
        <taxon>Pseudomonadati</taxon>
        <taxon>Pseudomonadota</taxon>
        <taxon>Alphaproteobacteria</taxon>
        <taxon>Hyphomicrobiales</taxon>
        <taxon>Methylobacteriaceae</taxon>
        <taxon>Methylobacterium</taxon>
    </lineage>
</organism>
<dbReference type="Pfam" id="PF16822">
    <property type="entry name" value="ALGX"/>
    <property type="match status" value="1"/>
</dbReference>
<keyword evidence="5" id="KW-0574">Periplasm</keyword>
<dbReference type="SUPFAM" id="SSF48452">
    <property type="entry name" value="TPR-like"/>
    <property type="match status" value="1"/>
</dbReference>
<evidence type="ECO:0000256" key="5">
    <source>
        <dbReference type="ARBA" id="ARBA00022764"/>
    </source>
</evidence>
<dbReference type="InterPro" id="IPR031811">
    <property type="entry name" value="ALGX/ALGJ_SGNH-like"/>
</dbReference>
<dbReference type="Gene3D" id="1.25.40.10">
    <property type="entry name" value="Tetratricopeptide repeat domain"/>
    <property type="match status" value="2"/>
</dbReference>
<dbReference type="InterPro" id="IPR019734">
    <property type="entry name" value="TPR_rpt"/>
</dbReference>
<accession>A0ABV2LB05</accession>
<name>A0ABV2LB05_9HYPH</name>
<comment type="pathway">
    <text evidence="2">Glycan biosynthesis; alginate biosynthesis.</text>
</comment>
<dbReference type="Proteomes" id="UP001549145">
    <property type="component" value="Unassembled WGS sequence"/>
</dbReference>
<protein>
    <recommendedName>
        <fullName evidence="7">AlgX/AlgJ SGNH hydrolase-like domain-containing protein</fullName>
    </recommendedName>
</protein>
<dbReference type="Pfam" id="PF13432">
    <property type="entry name" value="TPR_16"/>
    <property type="match status" value="2"/>
</dbReference>
<reference evidence="8 9" key="1">
    <citation type="submission" date="2024-06" db="EMBL/GenBank/DDBJ databases">
        <title>Genomic Encyclopedia of Type Strains, Phase IV (KMG-IV): sequencing the most valuable type-strain genomes for metagenomic binning, comparative biology and taxonomic classification.</title>
        <authorList>
            <person name="Goeker M."/>
        </authorList>
    </citation>
    <scope>NUCLEOTIDE SEQUENCE [LARGE SCALE GENOMIC DNA]</scope>
    <source>
        <strain evidence="8 9">DSM 21331</strain>
    </source>
</reference>
<dbReference type="EMBL" id="JBEPMM010000021">
    <property type="protein sequence ID" value="MET3695035.1"/>
    <property type="molecule type" value="Genomic_DNA"/>
</dbReference>